<dbReference type="PANTHER" id="PTHR45453">
    <property type="entry name" value="PHOSPHATE REGULON SENSOR PROTEIN PHOR"/>
    <property type="match status" value="1"/>
</dbReference>
<reference evidence="17" key="1">
    <citation type="submission" date="2016-10" db="EMBL/GenBank/DDBJ databases">
        <authorList>
            <person name="Varghese N."/>
            <person name="Submissions S."/>
        </authorList>
    </citation>
    <scope>NUCLEOTIDE SEQUENCE [LARGE SCALE GENOMIC DNA]</scope>
    <source>
        <strain evidence="17">CGMCC 1.10223</strain>
    </source>
</reference>
<dbReference type="FunFam" id="3.30.565.10:FF:000006">
    <property type="entry name" value="Sensor histidine kinase WalK"/>
    <property type="match status" value="1"/>
</dbReference>
<dbReference type="InterPro" id="IPR036097">
    <property type="entry name" value="HisK_dim/P_sf"/>
</dbReference>
<evidence type="ECO:0000256" key="8">
    <source>
        <dbReference type="ARBA" id="ARBA00022777"/>
    </source>
</evidence>
<dbReference type="InterPro" id="IPR003660">
    <property type="entry name" value="HAMP_dom"/>
</dbReference>
<protein>
    <recommendedName>
        <fullName evidence="3">histidine kinase</fullName>
        <ecNumber evidence="3">2.7.13.3</ecNumber>
    </recommendedName>
</protein>
<dbReference type="Gene3D" id="6.10.340.10">
    <property type="match status" value="1"/>
</dbReference>
<keyword evidence="13" id="KW-0812">Transmembrane</keyword>
<dbReference type="AlphaFoldDB" id="A0A1I2GWH4"/>
<evidence type="ECO:0000313" key="16">
    <source>
        <dbReference type="EMBL" id="SFF21588.1"/>
    </source>
</evidence>
<dbReference type="OrthoDB" id="9762826at2"/>
<keyword evidence="4" id="KW-1003">Cell membrane</keyword>
<evidence type="ECO:0000256" key="4">
    <source>
        <dbReference type="ARBA" id="ARBA00022475"/>
    </source>
</evidence>
<feature type="domain" description="HAMP" evidence="15">
    <location>
        <begin position="295"/>
        <end position="347"/>
    </location>
</feature>
<dbReference type="CDD" id="cd00075">
    <property type="entry name" value="HATPase"/>
    <property type="match status" value="1"/>
</dbReference>
<dbReference type="SUPFAM" id="SSF158472">
    <property type="entry name" value="HAMP domain-like"/>
    <property type="match status" value="1"/>
</dbReference>
<evidence type="ECO:0000259" key="14">
    <source>
        <dbReference type="PROSITE" id="PS50109"/>
    </source>
</evidence>
<evidence type="ECO:0000256" key="12">
    <source>
        <dbReference type="SAM" id="Coils"/>
    </source>
</evidence>
<keyword evidence="10" id="KW-0902">Two-component regulatory system</keyword>
<keyword evidence="17" id="KW-1185">Reference proteome</keyword>
<dbReference type="InterPro" id="IPR005467">
    <property type="entry name" value="His_kinase_dom"/>
</dbReference>
<dbReference type="InterPro" id="IPR003661">
    <property type="entry name" value="HisK_dim/P_dom"/>
</dbReference>
<sequence length="588" mass="67036">MKKRGVTFKLFIMTVVFFLCFYGMVILCQLLLFDQFYEYQKINGNEKQLAKFAQNYAQTGWSSSKTSNEAARFMLQNKTQLAILTLEGKVRMDDPYHITLKTDDHNLYVVPLSLFLNNYETEFRAAGIQTGNLVTVEGEMEPVAQSMNQVLYPLSIHKTGRPSVGYTSNETLGGEHKKVTGIVTELIQPVSRTYTTRQGIMLDAISEWFPLSEERMAKLENMEVVEEKWTQTWSGVRNSVMIYPVKQQSGEVDLLFSVTSLQEIGETNQALRWFYVYLGVGGFLLIVVLSFFFSKMVTRPLISMNNAAKRMVQLDFSMHEPIRQNDELGSLSSSLHTLSRSLDTALGELKEANQQLVKDIEEKQRMEQVQQEFFANASHELKTPLSIVKSFSEGLQDGVGAGKQDHYLKVIVEEAQNMEMLVEDMLNLATLQSDTFKLRKSTFMLSELLEEVTGNYVHILQGKQLEATVMTSNELPLYADVRWMKHVLSNFISNAIQHAQENSAITIQIEGKGRRLLFSIENVGDTIPEEKLEKIWQRFYRVESSRNRRTGGTGLGLSIVKRILELHESEYQAQNTENGVKFTVIFKG</sequence>
<feature type="domain" description="Histidine kinase" evidence="14">
    <location>
        <begin position="376"/>
        <end position="588"/>
    </location>
</feature>
<dbReference type="GO" id="GO:0005886">
    <property type="term" value="C:plasma membrane"/>
    <property type="evidence" value="ECO:0007669"/>
    <property type="project" value="UniProtKB-SubCell"/>
</dbReference>
<evidence type="ECO:0000256" key="10">
    <source>
        <dbReference type="ARBA" id="ARBA00023012"/>
    </source>
</evidence>
<dbReference type="Pfam" id="PF00672">
    <property type="entry name" value="HAMP"/>
    <property type="match status" value="1"/>
</dbReference>
<keyword evidence="11 13" id="KW-0472">Membrane</keyword>
<keyword evidence="9" id="KW-0067">ATP-binding</keyword>
<dbReference type="SUPFAM" id="SSF47384">
    <property type="entry name" value="Homodimeric domain of signal transducing histidine kinase"/>
    <property type="match status" value="1"/>
</dbReference>
<keyword evidence="5" id="KW-0597">Phosphoprotein</keyword>
<dbReference type="SMART" id="SM00387">
    <property type="entry name" value="HATPase_c"/>
    <property type="match status" value="1"/>
</dbReference>
<dbReference type="InterPro" id="IPR004358">
    <property type="entry name" value="Sig_transdc_His_kin-like_C"/>
</dbReference>
<dbReference type="EMBL" id="FONN01000018">
    <property type="protein sequence ID" value="SFF21588.1"/>
    <property type="molecule type" value="Genomic_DNA"/>
</dbReference>
<dbReference type="SMART" id="SM00304">
    <property type="entry name" value="HAMP"/>
    <property type="match status" value="1"/>
</dbReference>
<dbReference type="Gene3D" id="3.30.565.10">
    <property type="entry name" value="Histidine kinase-like ATPase, C-terminal domain"/>
    <property type="match status" value="1"/>
</dbReference>
<evidence type="ECO:0000256" key="13">
    <source>
        <dbReference type="SAM" id="Phobius"/>
    </source>
</evidence>
<dbReference type="FunFam" id="1.10.287.130:FF:000001">
    <property type="entry name" value="Two-component sensor histidine kinase"/>
    <property type="match status" value="1"/>
</dbReference>
<evidence type="ECO:0000256" key="7">
    <source>
        <dbReference type="ARBA" id="ARBA00022741"/>
    </source>
</evidence>
<dbReference type="GO" id="GO:0004721">
    <property type="term" value="F:phosphoprotein phosphatase activity"/>
    <property type="evidence" value="ECO:0007669"/>
    <property type="project" value="TreeGrafter"/>
</dbReference>
<keyword evidence="13" id="KW-1133">Transmembrane helix</keyword>
<evidence type="ECO:0000256" key="9">
    <source>
        <dbReference type="ARBA" id="ARBA00022840"/>
    </source>
</evidence>
<dbReference type="InterPro" id="IPR050351">
    <property type="entry name" value="BphY/WalK/GraS-like"/>
</dbReference>
<dbReference type="GO" id="GO:0000155">
    <property type="term" value="F:phosphorelay sensor kinase activity"/>
    <property type="evidence" value="ECO:0007669"/>
    <property type="project" value="InterPro"/>
</dbReference>
<evidence type="ECO:0000256" key="5">
    <source>
        <dbReference type="ARBA" id="ARBA00022553"/>
    </source>
</evidence>
<evidence type="ECO:0000256" key="3">
    <source>
        <dbReference type="ARBA" id="ARBA00012438"/>
    </source>
</evidence>
<proteinExistence type="predicted"/>
<dbReference type="EC" id="2.7.13.3" evidence="3"/>
<dbReference type="PROSITE" id="PS50885">
    <property type="entry name" value="HAMP"/>
    <property type="match status" value="1"/>
</dbReference>
<comment type="subcellular location">
    <subcellularLocation>
        <location evidence="2">Cell membrane</location>
        <topology evidence="2">Multi-pass membrane protein</topology>
    </subcellularLocation>
</comment>
<feature type="coiled-coil region" evidence="12">
    <location>
        <begin position="335"/>
        <end position="369"/>
    </location>
</feature>
<dbReference type="PANTHER" id="PTHR45453:SF3">
    <property type="entry name" value="HISTIDINE KINASE"/>
    <property type="match status" value="1"/>
</dbReference>
<dbReference type="Proteomes" id="UP000183410">
    <property type="component" value="Unassembled WGS sequence"/>
</dbReference>
<dbReference type="RefSeq" id="WP_046229207.1">
    <property type="nucleotide sequence ID" value="NZ_FONN01000018.1"/>
</dbReference>
<accession>A0A1I2GWH4</accession>
<evidence type="ECO:0000256" key="11">
    <source>
        <dbReference type="ARBA" id="ARBA00023136"/>
    </source>
</evidence>
<dbReference type="SUPFAM" id="SSF55874">
    <property type="entry name" value="ATPase domain of HSP90 chaperone/DNA topoisomerase II/histidine kinase"/>
    <property type="match status" value="1"/>
</dbReference>
<dbReference type="PRINTS" id="PR00344">
    <property type="entry name" value="BCTRLSENSOR"/>
</dbReference>
<evidence type="ECO:0000256" key="2">
    <source>
        <dbReference type="ARBA" id="ARBA00004651"/>
    </source>
</evidence>
<feature type="transmembrane region" description="Helical" evidence="13">
    <location>
        <begin position="12"/>
        <end position="33"/>
    </location>
</feature>
<evidence type="ECO:0000259" key="15">
    <source>
        <dbReference type="PROSITE" id="PS50885"/>
    </source>
</evidence>
<dbReference type="InterPro" id="IPR036890">
    <property type="entry name" value="HATPase_C_sf"/>
</dbReference>
<dbReference type="GO" id="GO:0016036">
    <property type="term" value="P:cellular response to phosphate starvation"/>
    <property type="evidence" value="ECO:0007669"/>
    <property type="project" value="TreeGrafter"/>
</dbReference>
<dbReference type="Gene3D" id="1.10.287.130">
    <property type="match status" value="1"/>
</dbReference>
<evidence type="ECO:0000313" key="17">
    <source>
        <dbReference type="Proteomes" id="UP000183410"/>
    </source>
</evidence>
<organism evidence="16 17">
    <name type="scientific">Paenibacillus algorifonticola</name>
    <dbReference type="NCBI Taxonomy" id="684063"/>
    <lineage>
        <taxon>Bacteria</taxon>
        <taxon>Bacillati</taxon>
        <taxon>Bacillota</taxon>
        <taxon>Bacilli</taxon>
        <taxon>Bacillales</taxon>
        <taxon>Paenibacillaceae</taxon>
        <taxon>Paenibacillus</taxon>
    </lineage>
</organism>
<evidence type="ECO:0000256" key="6">
    <source>
        <dbReference type="ARBA" id="ARBA00022679"/>
    </source>
</evidence>
<gene>
    <name evidence="16" type="ORF">SAMN04487969_11892</name>
</gene>
<evidence type="ECO:0000256" key="1">
    <source>
        <dbReference type="ARBA" id="ARBA00000085"/>
    </source>
</evidence>
<keyword evidence="8 16" id="KW-0418">Kinase</keyword>
<dbReference type="GO" id="GO:0005524">
    <property type="term" value="F:ATP binding"/>
    <property type="evidence" value="ECO:0007669"/>
    <property type="project" value="UniProtKB-KW"/>
</dbReference>
<dbReference type="Pfam" id="PF00512">
    <property type="entry name" value="HisKA"/>
    <property type="match status" value="1"/>
</dbReference>
<dbReference type="InterPro" id="IPR003594">
    <property type="entry name" value="HATPase_dom"/>
</dbReference>
<keyword evidence="7" id="KW-0547">Nucleotide-binding</keyword>
<keyword evidence="6" id="KW-0808">Transferase</keyword>
<dbReference type="PROSITE" id="PS50109">
    <property type="entry name" value="HIS_KIN"/>
    <property type="match status" value="1"/>
</dbReference>
<name>A0A1I2GWH4_9BACL</name>
<dbReference type="SMART" id="SM00388">
    <property type="entry name" value="HisKA"/>
    <property type="match status" value="1"/>
</dbReference>
<dbReference type="Pfam" id="PF02518">
    <property type="entry name" value="HATPase_c"/>
    <property type="match status" value="1"/>
</dbReference>
<keyword evidence="12" id="KW-0175">Coiled coil</keyword>
<dbReference type="CDD" id="cd00082">
    <property type="entry name" value="HisKA"/>
    <property type="match status" value="1"/>
</dbReference>
<comment type="catalytic activity">
    <reaction evidence="1">
        <text>ATP + protein L-histidine = ADP + protein N-phospho-L-histidine.</text>
        <dbReference type="EC" id="2.7.13.3"/>
    </reaction>
</comment>
<feature type="transmembrane region" description="Helical" evidence="13">
    <location>
        <begin position="273"/>
        <end position="294"/>
    </location>
</feature>